<dbReference type="EMBL" id="RBDX01000012">
    <property type="protein sequence ID" value="RKN08137.1"/>
    <property type="molecule type" value="Genomic_DNA"/>
</dbReference>
<keyword evidence="2" id="KW-0472">Membrane</keyword>
<feature type="region of interest" description="Disordered" evidence="1">
    <location>
        <begin position="1"/>
        <end position="32"/>
    </location>
</feature>
<proteinExistence type="predicted"/>
<accession>A0A3A9WPP1</accession>
<dbReference type="PANTHER" id="PTHR38441">
    <property type="entry name" value="INTEGRAL MEMBRANE PROTEIN-RELATED"/>
    <property type="match status" value="1"/>
</dbReference>
<evidence type="ECO:0000256" key="2">
    <source>
        <dbReference type="SAM" id="Phobius"/>
    </source>
</evidence>
<sequence>MTTTHSVPEGSDPPPQGGGGNPPSESELEARSAALHDDPRFKELRSRLLRFVVPASVAFLAWYLLYVLMSAYAGGVMSTEVVGSANVALFFGLAQFVTTFGIAVLYSRYTNRRFDPLADELREELEGAAAVPGARKGEDA</sequence>
<evidence type="ECO:0000256" key="1">
    <source>
        <dbReference type="SAM" id="MobiDB-lite"/>
    </source>
</evidence>
<dbReference type="Pfam" id="PF04341">
    <property type="entry name" value="DUF485"/>
    <property type="match status" value="1"/>
</dbReference>
<keyword evidence="2" id="KW-0812">Transmembrane</keyword>
<dbReference type="InterPro" id="IPR007436">
    <property type="entry name" value="DUF485"/>
</dbReference>
<keyword evidence="5" id="KW-1185">Reference proteome</keyword>
<keyword evidence="2" id="KW-1133">Transmembrane helix</keyword>
<reference evidence="5 6" key="1">
    <citation type="submission" date="2018-09" db="EMBL/GenBank/DDBJ databases">
        <title>Streptomyces sp. nov. DS1-2, an endophytic actinomycete isolated from roots of Dendrobium scabrilingue.</title>
        <authorList>
            <person name="Kuncharoen N."/>
            <person name="Kudo T."/>
            <person name="Ohkuma M."/>
            <person name="Yuki M."/>
            <person name="Tanasupawat S."/>
        </authorList>
    </citation>
    <scope>NUCLEOTIDE SEQUENCE [LARGE SCALE GENOMIC DNA]</scope>
    <source>
        <strain evidence="3 6">AZ1-7</strain>
        <strain evidence="4 5">DS1-2</strain>
    </source>
</reference>
<dbReference type="Proteomes" id="UP000268652">
    <property type="component" value="Unassembled WGS sequence"/>
</dbReference>
<evidence type="ECO:0000313" key="5">
    <source>
        <dbReference type="Proteomes" id="UP000268652"/>
    </source>
</evidence>
<name>A0A3A9WPP1_9ACTN</name>
<dbReference type="AlphaFoldDB" id="A0A3A9WPP1"/>
<protein>
    <submittedName>
        <fullName evidence="3">DUF485 domain-containing protein</fullName>
    </submittedName>
</protein>
<evidence type="ECO:0000313" key="3">
    <source>
        <dbReference type="EMBL" id="RKN08137.1"/>
    </source>
</evidence>
<evidence type="ECO:0000313" key="4">
    <source>
        <dbReference type="EMBL" id="RKN20492.1"/>
    </source>
</evidence>
<gene>
    <name evidence="4" type="ORF">D7318_18450</name>
    <name evidence="3" type="ORF">D7319_16590</name>
</gene>
<feature type="transmembrane region" description="Helical" evidence="2">
    <location>
        <begin position="85"/>
        <end position="106"/>
    </location>
</feature>
<dbReference type="EMBL" id="RBDY01000013">
    <property type="protein sequence ID" value="RKN20492.1"/>
    <property type="molecule type" value="Genomic_DNA"/>
</dbReference>
<evidence type="ECO:0000313" key="6">
    <source>
        <dbReference type="Proteomes" id="UP000275024"/>
    </source>
</evidence>
<dbReference type="RefSeq" id="WP_120698220.1">
    <property type="nucleotide sequence ID" value="NZ_RBDX01000012.1"/>
</dbReference>
<dbReference type="PANTHER" id="PTHR38441:SF1">
    <property type="entry name" value="MEMBRANE PROTEIN"/>
    <property type="match status" value="1"/>
</dbReference>
<dbReference type="OrthoDB" id="3543412at2"/>
<dbReference type="Proteomes" id="UP000275024">
    <property type="component" value="Unassembled WGS sequence"/>
</dbReference>
<organism evidence="3 6">
    <name type="scientific">Streptomyces radicis</name>
    <dbReference type="NCBI Taxonomy" id="1750517"/>
    <lineage>
        <taxon>Bacteria</taxon>
        <taxon>Bacillati</taxon>
        <taxon>Actinomycetota</taxon>
        <taxon>Actinomycetes</taxon>
        <taxon>Kitasatosporales</taxon>
        <taxon>Streptomycetaceae</taxon>
        <taxon>Streptomyces</taxon>
    </lineage>
</organism>
<feature type="transmembrane region" description="Helical" evidence="2">
    <location>
        <begin position="48"/>
        <end position="73"/>
    </location>
</feature>
<comment type="caution">
    <text evidence="3">The sequence shown here is derived from an EMBL/GenBank/DDBJ whole genome shotgun (WGS) entry which is preliminary data.</text>
</comment>